<name>A0A0C2WTS7_AMAMK</name>
<gene>
    <name evidence="1" type="ORF">M378DRAFT_544222</name>
</gene>
<organism evidence="1 2">
    <name type="scientific">Amanita muscaria (strain Koide BX008)</name>
    <dbReference type="NCBI Taxonomy" id="946122"/>
    <lineage>
        <taxon>Eukaryota</taxon>
        <taxon>Fungi</taxon>
        <taxon>Dikarya</taxon>
        <taxon>Basidiomycota</taxon>
        <taxon>Agaricomycotina</taxon>
        <taxon>Agaricomycetes</taxon>
        <taxon>Agaricomycetidae</taxon>
        <taxon>Agaricales</taxon>
        <taxon>Pluteineae</taxon>
        <taxon>Amanitaceae</taxon>
        <taxon>Amanita</taxon>
    </lineage>
</organism>
<evidence type="ECO:0000313" key="1">
    <source>
        <dbReference type="EMBL" id="KIL65137.1"/>
    </source>
</evidence>
<reference evidence="1 2" key="1">
    <citation type="submission" date="2014-04" db="EMBL/GenBank/DDBJ databases">
        <title>Evolutionary Origins and Diversification of the Mycorrhizal Mutualists.</title>
        <authorList>
            <consortium name="DOE Joint Genome Institute"/>
            <consortium name="Mycorrhizal Genomics Consortium"/>
            <person name="Kohler A."/>
            <person name="Kuo A."/>
            <person name="Nagy L.G."/>
            <person name="Floudas D."/>
            <person name="Copeland A."/>
            <person name="Barry K.W."/>
            <person name="Cichocki N."/>
            <person name="Veneault-Fourrey C."/>
            <person name="LaButti K."/>
            <person name="Lindquist E.A."/>
            <person name="Lipzen A."/>
            <person name="Lundell T."/>
            <person name="Morin E."/>
            <person name="Murat C."/>
            <person name="Riley R."/>
            <person name="Ohm R."/>
            <person name="Sun H."/>
            <person name="Tunlid A."/>
            <person name="Henrissat B."/>
            <person name="Grigoriev I.V."/>
            <person name="Hibbett D.S."/>
            <person name="Martin F."/>
        </authorList>
    </citation>
    <scope>NUCLEOTIDE SEQUENCE [LARGE SCALE GENOMIC DNA]</scope>
    <source>
        <strain evidence="1 2">Koide BX008</strain>
    </source>
</reference>
<sequence length="96" mass="10836">MMEYTQYSCGLPHQFGRQKEEAFMQLGRTMDKVSGIPCVSLTVAPSAVPYARYNTPNILLPKQNADIPLFGTLGLSVYQTCRDVQYANDPQLLTFW</sequence>
<evidence type="ECO:0000313" key="2">
    <source>
        <dbReference type="Proteomes" id="UP000054549"/>
    </source>
</evidence>
<dbReference type="Proteomes" id="UP000054549">
    <property type="component" value="Unassembled WGS sequence"/>
</dbReference>
<accession>A0A0C2WTS7</accession>
<dbReference type="EMBL" id="KN818244">
    <property type="protein sequence ID" value="KIL65137.1"/>
    <property type="molecule type" value="Genomic_DNA"/>
</dbReference>
<proteinExistence type="predicted"/>
<dbReference type="HOGENOM" id="CLU_2372314_0_0_1"/>
<protein>
    <submittedName>
        <fullName evidence="1">Uncharacterized protein</fullName>
    </submittedName>
</protein>
<dbReference type="AlphaFoldDB" id="A0A0C2WTS7"/>
<dbReference type="InParanoid" id="A0A0C2WTS7"/>
<keyword evidence="2" id="KW-1185">Reference proteome</keyword>